<accession>A0A6D2K233</accession>
<evidence type="ECO:0000313" key="1">
    <source>
        <dbReference type="EMBL" id="CAA7042691.1"/>
    </source>
</evidence>
<name>A0A6D2K233_9BRAS</name>
<sequence length="107" mass="11783">MGRHIQVQSATNKVCTIHIPAAAAAAANKAAANKVVNMVKDSRIRNFQIPSAPVNDSRVRNFQFPLAAVVQVHLVQRARLFEIPSAHEMVKRARMFADMVVKQQGVP</sequence>
<organism evidence="1 2">
    <name type="scientific">Microthlaspi erraticum</name>
    <dbReference type="NCBI Taxonomy" id="1685480"/>
    <lineage>
        <taxon>Eukaryota</taxon>
        <taxon>Viridiplantae</taxon>
        <taxon>Streptophyta</taxon>
        <taxon>Embryophyta</taxon>
        <taxon>Tracheophyta</taxon>
        <taxon>Spermatophyta</taxon>
        <taxon>Magnoliopsida</taxon>
        <taxon>eudicotyledons</taxon>
        <taxon>Gunneridae</taxon>
        <taxon>Pentapetalae</taxon>
        <taxon>rosids</taxon>
        <taxon>malvids</taxon>
        <taxon>Brassicales</taxon>
        <taxon>Brassicaceae</taxon>
        <taxon>Coluteocarpeae</taxon>
        <taxon>Microthlaspi</taxon>
    </lineage>
</organism>
<dbReference type="AlphaFoldDB" id="A0A6D2K233"/>
<proteinExistence type="predicted"/>
<protein>
    <submittedName>
        <fullName evidence="1">Uncharacterized protein</fullName>
    </submittedName>
</protein>
<dbReference type="Proteomes" id="UP000467841">
    <property type="component" value="Unassembled WGS sequence"/>
</dbReference>
<keyword evidence="2" id="KW-1185">Reference proteome</keyword>
<gene>
    <name evidence="1" type="ORF">MERR_LOCUS29926</name>
</gene>
<comment type="caution">
    <text evidence="1">The sequence shown here is derived from an EMBL/GenBank/DDBJ whole genome shotgun (WGS) entry which is preliminary data.</text>
</comment>
<dbReference type="EMBL" id="CACVBM020001273">
    <property type="protein sequence ID" value="CAA7042691.1"/>
    <property type="molecule type" value="Genomic_DNA"/>
</dbReference>
<reference evidence="1" key="1">
    <citation type="submission" date="2020-01" db="EMBL/GenBank/DDBJ databases">
        <authorList>
            <person name="Mishra B."/>
        </authorList>
    </citation>
    <scope>NUCLEOTIDE SEQUENCE [LARGE SCALE GENOMIC DNA]</scope>
</reference>
<evidence type="ECO:0000313" key="2">
    <source>
        <dbReference type="Proteomes" id="UP000467841"/>
    </source>
</evidence>